<keyword evidence="5" id="KW-1185">Reference proteome</keyword>
<dbReference type="PROSITE" id="PS51186">
    <property type="entry name" value="GNAT"/>
    <property type="match status" value="1"/>
</dbReference>
<sequence>MSDVKIRPIKESDKESWLKLWEGYLVFYESTLDDKVTETTFSRFFDESEPVYAAVAEAADGKLIGFVTWVTHRSTWAITDYIYLHDLFVAPETRLNGVGRKLIEHVYGVGKETDASRVYWHTQVHNHRAQLLYTKVGMRDGFVVYRWPES</sequence>
<gene>
    <name evidence="4" type="ORF">LIPSTDRAFT_48516</name>
</gene>
<dbReference type="SUPFAM" id="SSF55729">
    <property type="entry name" value="Acyl-CoA N-acyltransferases (Nat)"/>
    <property type="match status" value="1"/>
</dbReference>
<proteinExistence type="predicted"/>
<dbReference type="STRING" id="675824.A0A1E3QD20"/>
<feature type="domain" description="N-acetyltransferase" evidence="3">
    <location>
        <begin position="4"/>
        <end position="150"/>
    </location>
</feature>
<evidence type="ECO:0000256" key="2">
    <source>
        <dbReference type="ARBA" id="ARBA00023315"/>
    </source>
</evidence>
<dbReference type="GO" id="GO:0005737">
    <property type="term" value="C:cytoplasm"/>
    <property type="evidence" value="ECO:0007669"/>
    <property type="project" value="TreeGrafter"/>
</dbReference>
<reference evidence="4 5" key="1">
    <citation type="journal article" date="2016" name="Proc. Natl. Acad. Sci. U.S.A.">
        <title>Comparative genomics of biotechnologically important yeasts.</title>
        <authorList>
            <person name="Riley R."/>
            <person name="Haridas S."/>
            <person name="Wolfe K.H."/>
            <person name="Lopes M.R."/>
            <person name="Hittinger C.T."/>
            <person name="Goeker M."/>
            <person name="Salamov A.A."/>
            <person name="Wisecaver J.H."/>
            <person name="Long T.M."/>
            <person name="Calvey C.H."/>
            <person name="Aerts A.L."/>
            <person name="Barry K.W."/>
            <person name="Choi C."/>
            <person name="Clum A."/>
            <person name="Coughlan A.Y."/>
            <person name="Deshpande S."/>
            <person name="Douglass A.P."/>
            <person name="Hanson S.J."/>
            <person name="Klenk H.-P."/>
            <person name="LaButti K.M."/>
            <person name="Lapidus A."/>
            <person name="Lindquist E.A."/>
            <person name="Lipzen A.M."/>
            <person name="Meier-Kolthoff J.P."/>
            <person name="Ohm R.A."/>
            <person name="Otillar R.P."/>
            <person name="Pangilinan J.L."/>
            <person name="Peng Y."/>
            <person name="Rokas A."/>
            <person name="Rosa C.A."/>
            <person name="Scheuner C."/>
            <person name="Sibirny A.A."/>
            <person name="Slot J.C."/>
            <person name="Stielow J.B."/>
            <person name="Sun H."/>
            <person name="Kurtzman C.P."/>
            <person name="Blackwell M."/>
            <person name="Grigoriev I.V."/>
            <person name="Jeffries T.W."/>
        </authorList>
    </citation>
    <scope>NUCLEOTIDE SEQUENCE [LARGE SCALE GENOMIC DNA]</scope>
    <source>
        <strain evidence="4 5">NRRL Y-11557</strain>
    </source>
</reference>
<dbReference type="GO" id="GO:0008080">
    <property type="term" value="F:N-acetyltransferase activity"/>
    <property type="evidence" value="ECO:0007669"/>
    <property type="project" value="TreeGrafter"/>
</dbReference>
<dbReference type="AlphaFoldDB" id="A0A1E3QD20"/>
<accession>A0A1E3QD20</accession>
<protein>
    <recommendedName>
        <fullName evidence="3">N-acetyltransferase domain-containing protein</fullName>
    </recommendedName>
</protein>
<dbReference type="CDD" id="cd04301">
    <property type="entry name" value="NAT_SF"/>
    <property type="match status" value="1"/>
</dbReference>
<dbReference type="EMBL" id="KV454290">
    <property type="protein sequence ID" value="ODQ75364.1"/>
    <property type="molecule type" value="Genomic_DNA"/>
</dbReference>
<dbReference type="OrthoDB" id="7305308at2759"/>
<dbReference type="Pfam" id="PF00583">
    <property type="entry name" value="Acetyltransf_1"/>
    <property type="match status" value="1"/>
</dbReference>
<dbReference type="Gene3D" id="3.40.630.30">
    <property type="match status" value="1"/>
</dbReference>
<evidence type="ECO:0000259" key="3">
    <source>
        <dbReference type="PROSITE" id="PS51186"/>
    </source>
</evidence>
<dbReference type="InterPro" id="IPR000182">
    <property type="entry name" value="GNAT_dom"/>
</dbReference>
<keyword evidence="2" id="KW-0012">Acyltransferase</keyword>
<organism evidence="4 5">
    <name type="scientific">Lipomyces starkeyi NRRL Y-11557</name>
    <dbReference type="NCBI Taxonomy" id="675824"/>
    <lineage>
        <taxon>Eukaryota</taxon>
        <taxon>Fungi</taxon>
        <taxon>Dikarya</taxon>
        <taxon>Ascomycota</taxon>
        <taxon>Saccharomycotina</taxon>
        <taxon>Lipomycetes</taxon>
        <taxon>Lipomycetales</taxon>
        <taxon>Lipomycetaceae</taxon>
        <taxon>Lipomyces</taxon>
    </lineage>
</organism>
<evidence type="ECO:0000256" key="1">
    <source>
        <dbReference type="ARBA" id="ARBA00022679"/>
    </source>
</evidence>
<dbReference type="InterPro" id="IPR016181">
    <property type="entry name" value="Acyl_CoA_acyltransferase"/>
</dbReference>
<dbReference type="PANTHER" id="PTHR10545:SF29">
    <property type="entry name" value="GH14572P-RELATED"/>
    <property type="match status" value="1"/>
</dbReference>
<keyword evidence="1" id="KW-0808">Transferase</keyword>
<dbReference type="InterPro" id="IPR051016">
    <property type="entry name" value="Diverse_Substrate_AcTransf"/>
</dbReference>
<name>A0A1E3QD20_LIPST</name>
<dbReference type="PANTHER" id="PTHR10545">
    <property type="entry name" value="DIAMINE N-ACETYLTRANSFERASE"/>
    <property type="match status" value="1"/>
</dbReference>
<evidence type="ECO:0000313" key="4">
    <source>
        <dbReference type="EMBL" id="ODQ75364.1"/>
    </source>
</evidence>
<evidence type="ECO:0000313" key="5">
    <source>
        <dbReference type="Proteomes" id="UP000094385"/>
    </source>
</evidence>
<dbReference type="Proteomes" id="UP000094385">
    <property type="component" value="Unassembled WGS sequence"/>
</dbReference>